<evidence type="ECO:0000313" key="7">
    <source>
        <dbReference type="EMBL" id="CAE6406247.1"/>
    </source>
</evidence>
<name>A0A8H2WW72_9AGAM</name>
<keyword evidence="2" id="KW-1003">Cell membrane</keyword>
<evidence type="ECO:0000256" key="1">
    <source>
        <dbReference type="ARBA" id="ARBA00004651"/>
    </source>
</evidence>
<keyword evidence="5 6" id="KW-0472">Membrane</keyword>
<comment type="subcellular location">
    <subcellularLocation>
        <location evidence="1">Cell membrane</location>
        <topology evidence="1">Multi-pass membrane protein</topology>
    </subcellularLocation>
</comment>
<dbReference type="PANTHER" id="PTHR42770:SF7">
    <property type="entry name" value="MEMBRANE PROTEIN"/>
    <property type="match status" value="1"/>
</dbReference>
<dbReference type="GO" id="GO:0005886">
    <property type="term" value="C:plasma membrane"/>
    <property type="evidence" value="ECO:0007669"/>
    <property type="project" value="UniProtKB-SubCell"/>
</dbReference>
<evidence type="ECO:0000256" key="4">
    <source>
        <dbReference type="ARBA" id="ARBA00022989"/>
    </source>
</evidence>
<dbReference type="InterPro" id="IPR050367">
    <property type="entry name" value="APC_superfamily"/>
</dbReference>
<protein>
    <recommendedName>
        <fullName evidence="9">AAAP amino acid permease</fullName>
    </recommendedName>
</protein>
<feature type="transmembrane region" description="Helical" evidence="6">
    <location>
        <begin position="462"/>
        <end position="483"/>
    </location>
</feature>
<feature type="transmembrane region" description="Helical" evidence="6">
    <location>
        <begin position="134"/>
        <end position="154"/>
    </location>
</feature>
<reference evidence="7" key="1">
    <citation type="submission" date="2021-01" db="EMBL/GenBank/DDBJ databases">
        <authorList>
            <person name="Kaushik A."/>
        </authorList>
    </citation>
    <scope>NUCLEOTIDE SEQUENCE</scope>
    <source>
        <strain evidence="7">AG3-1AP</strain>
    </source>
</reference>
<dbReference type="Proteomes" id="UP000663831">
    <property type="component" value="Unassembled WGS sequence"/>
</dbReference>
<feature type="transmembrane region" description="Helical" evidence="6">
    <location>
        <begin position="432"/>
        <end position="450"/>
    </location>
</feature>
<dbReference type="PANTHER" id="PTHR42770">
    <property type="entry name" value="AMINO ACID TRANSPORTER-RELATED"/>
    <property type="match status" value="1"/>
</dbReference>
<feature type="transmembrane region" description="Helical" evidence="6">
    <location>
        <begin position="338"/>
        <end position="360"/>
    </location>
</feature>
<organism evidence="7 8">
    <name type="scientific">Rhizoctonia solani</name>
    <dbReference type="NCBI Taxonomy" id="456999"/>
    <lineage>
        <taxon>Eukaryota</taxon>
        <taxon>Fungi</taxon>
        <taxon>Dikarya</taxon>
        <taxon>Basidiomycota</taxon>
        <taxon>Agaricomycotina</taxon>
        <taxon>Agaricomycetes</taxon>
        <taxon>Cantharellales</taxon>
        <taxon>Ceratobasidiaceae</taxon>
        <taxon>Rhizoctonia</taxon>
    </lineage>
</organism>
<accession>A0A8H2WW72</accession>
<gene>
    <name evidence="7" type="ORF">RDB_LOCUS18335</name>
</gene>
<feature type="transmembrane region" description="Helical" evidence="6">
    <location>
        <begin position="265"/>
        <end position="289"/>
    </location>
</feature>
<evidence type="ECO:0000313" key="8">
    <source>
        <dbReference type="Proteomes" id="UP000663831"/>
    </source>
</evidence>
<evidence type="ECO:0000256" key="2">
    <source>
        <dbReference type="ARBA" id="ARBA00022475"/>
    </source>
</evidence>
<feature type="transmembrane region" description="Helical" evidence="6">
    <location>
        <begin position="495"/>
        <end position="515"/>
    </location>
</feature>
<evidence type="ECO:0008006" key="9">
    <source>
        <dbReference type="Google" id="ProtNLM"/>
    </source>
</evidence>
<evidence type="ECO:0000256" key="6">
    <source>
        <dbReference type="SAM" id="Phobius"/>
    </source>
</evidence>
<feature type="transmembrane region" description="Helical" evidence="6">
    <location>
        <begin position="160"/>
        <end position="180"/>
    </location>
</feature>
<dbReference type="Pfam" id="PF13520">
    <property type="entry name" value="AA_permease_2"/>
    <property type="match status" value="1"/>
</dbReference>
<dbReference type="InterPro" id="IPR002293">
    <property type="entry name" value="AA/rel_permease1"/>
</dbReference>
<proteinExistence type="predicted"/>
<evidence type="ECO:0000256" key="5">
    <source>
        <dbReference type="ARBA" id="ARBA00023136"/>
    </source>
</evidence>
<comment type="caution">
    <text evidence="7">The sequence shown here is derived from an EMBL/GenBank/DDBJ whole genome shotgun (WGS) entry which is preliminary data.</text>
</comment>
<evidence type="ECO:0000256" key="3">
    <source>
        <dbReference type="ARBA" id="ARBA00022692"/>
    </source>
</evidence>
<dbReference type="EMBL" id="CAJMWV010000598">
    <property type="protein sequence ID" value="CAE6406247.1"/>
    <property type="molecule type" value="Genomic_DNA"/>
</dbReference>
<dbReference type="AlphaFoldDB" id="A0A8H2WW72"/>
<dbReference type="GO" id="GO:0022857">
    <property type="term" value="F:transmembrane transporter activity"/>
    <property type="evidence" value="ECO:0007669"/>
    <property type="project" value="InterPro"/>
</dbReference>
<sequence length="690" mass="76322">MGSRYSETLNEPQCDEKAPRKAFSLASSLFSFFDHQSHQNEPAEDVTREVESQLLPTFVDSQFETAAPRQRTGSGQGLKFTSSPSRFIHISNEWERSGWGSVSCLELTVEQLHQAHVRMNQPERQMGQFRSSSLSGNGILGSAFYTFPAMAAVASIFSPLSLLIASLIMTIYRPILLELGSAFRLNGTNYVYLLQCSGRTLAAVGATATLLDAVAASVVSAAAAGAYIKAEFPEIPATDHTIGIYLLIAMALLALVTLRESGKLTLAITVIHMIVMAVLMVGSAVAWTHTGTEMIRHNWELRPTGGANIVRSIYIGICFECSPGYIQSIKPGSYGHALRNLLIMSLLLNVPLVLLVYALLPNEVIMKAENLLVILAEVSFGKPMRIVIVVDCLLVFSVGMFAGVSTGCNLVEALARERVLPQFFLRPLPFSGATYFPVALFVTISLVVYFSSAFSLSTVSTMVSAAFVSTMLLYSLSCLLLKFSLDRLPRVYRTSMWTAVMGIVVMISILIGNIIQDPRTLGLFATCFFVTLLGAFLPNSRLKLARMILWSLDQTRILQRWNLDRFVVRWMKHFRKDPVVLWVKDEHIHHLMRAISYIQDNELADRLIVAHAYTQSMGVLEMQTNVRLLEELFPATTIDLIIIRGAFSPVVVEATSQILSVPRSGMFISCPGNNHPWQIGDYRGVRLIGF</sequence>
<dbReference type="Gene3D" id="1.20.1740.10">
    <property type="entry name" value="Amino acid/polyamine transporter I"/>
    <property type="match status" value="1"/>
</dbReference>
<keyword evidence="4 6" id="KW-1133">Transmembrane helix</keyword>
<feature type="transmembrane region" description="Helical" evidence="6">
    <location>
        <begin position="521"/>
        <end position="538"/>
    </location>
</feature>
<keyword evidence="3 6" id="KW-0812">Transmembrane</keyword>
<feature type="transmembrane region" description="Helical" evidence="6">
    <location>
        <begin position="201"/>
        <end position="228"/>
    </location>
</feature>
<feature type="transmembrane region" description="Helical" evidence="6">
    <location>
        <begin position="386"/>
        <end position="411"/>
    </location>
</feature>
<feature type="transmembrane region" description="Helical" evidence="6">
    <location>
        <begin position="240"/>
        <end position="258"/>
    </location>
</feature>